<dbReference type="AlphaFoldDB" id="A0A9D4KJB9"/>
<organism evidence="1 2">
    <name type="scientific">Dreissena polymorpha</name>
    <name type="common">Zebra mussel</name>
    <name type="synonym">Mytilus polymorpha</name>
    <dbReference type="NCBI Taxonomy" id="45954"/>
    <lineage>
        <taxon>Eukaryota</taxon>
        <taxon>Metazoa</taxon>
        <taxon>Spiralia</taxon>
        <taxon>Lophotrochozoa</taxon>
        <taxon>Mollusca</taxon>
        <taxon>Bivalvia</taxon>
        <taxon>Autobranchia</taxon>
        <taxon>Heteroconchia</taxon>
        <taxon>Euheterodonta</taxon>
        <taxon>Imparidentia</taxon>
        <taxon>Neoheterodontei</taxon>
        <taxon>Myida</taxon>
        <taxon>Dreissenoidea</taxon>
        <taxon>Dreissenidae</taxon>
        <taxon>Dreissena</taxon>
    </lineage>
</organism>
<keyword evidence="2" id="KW-1185">Reference proteome</keyword>
<sequence>MISLLAMANIIRENEVPDLTTEFDVVSFITNAILAATQVPEQAYLICDTV</sequence>
<name>A0A9D4KJB9_DREPO</name>
<evidence type="ECO:0000313" key="2">
    <source>
        <dbReference type="Proteomes" id="UP000828390"/>
    </source>
</evidence>
<accession>A0A9D4KJB9</accession>
<reference evidence="1" key="2">
    <citation type="submission" date="2020-11" db="EMBL/GenBank/DDBJ databases">
        <authorList>
            <person name="McCartney M.A."/>
            <person name="Auch B."/>
            <person name="Kono T."/>
            <person name="Mallez S."/>
            <person name="Becker A."/>
            <person name="Gohl D.M."/>
            <person name="Silverstein K.A.T."/>
            <person name="Koren S."/>
            <person name="Bechman K.B."/>
            <person name="Herman A."/>
            <person name="Abrahante J.E."/>
            <person name="Garbe J."/>
        </authorList>
    </citation>
    <scope>NUCLEOTIDE SEQUENCE</scope>
    <source>
        <strain evidence="1">Duluth1</strain>
        <tissue evidence="1">Whole animal</tissue>
    </source>
</reference>
<dbReference type="EMBL" id="JAIWYP010000004">
    <property type="protein sequence ID" value="KAH3840610.1"/>
    <property type="molecule type" value="Genomic_DNA"/>
</dbReference>
<comment type="caution">
    <text evidence="1">The sequence shown here is derived from an EMBL/GenBank/DDBJ whole genome shotgun (WGS) entry which is preliminary data.</text>
</comment>
<proteinExistence type="predicted"/>
<protein>
    <submittedName>
        <fullName evidence="1">Uncharacterized protein</fullName>
    </submittedName>
</protein>
<gene>
    <name evidence="1" type="ORF">DPMN_114062</name>
</gene>
<dbReference type="Proteomes" id="UP000828390">
    <property type="component" value="Unassembled WGS sequence"/>
</dbReference>
<evidence type="ECO:0000313" key="1">
    <source>
        <dbReference type="EMBL" id="KAH3840610.1"/>
    </source>
</evidence>
<reference evidence="1" key="1">
    <citation type="journal article" date="2019" name="bioRxiv">
        <title>The Genome of the Zebra Mussel, Dreissena polymorpha: A Resource for Invasive Species Research.</title>
        <authorList>
            <person name="McCartney M.A."/>
            <person name="Auch B."/>
            <person name="Kono T."/>
            <person name="Mallez S."/>
            <person name="Zhang Y."/>
            <person name="Obille A."/>
            <person name="Becker A."/>
            <person name="Abrahante J.E."/>
            <person name="Garbe J."/>
            <person name="Badalamenti J.P."/>
            <person name="Herman A."/>
            <person name="Mangelson H."/>
            <person name="Liachko I."/>
            <person name="Sullivan S."/>
            <person name="Sone E.D."/>
            <person name="Koren S."/>
            <person name="Silverstein K.A.T."/>
            <person name="Beckman K.B."/>
            <person name="Gohl D.M."/>
        </authorList>
    </citation>
    <scope>NUCLEOTIDE SEQUENCE</scope>
    <source>
        <strain evidence="1">Duluth1</strain>
        <tissue evidence="1">Whole animal</tissue>
    </source>
</reference>